<keyword evidence="2" id="KW-0519">Myristate</keyword>
<evidence type="ECO:0000256" key="2">
    <source>
        <dbReference type="ARBA" id="ARBA00022707"/>
    </source>
</evidence>
<dbReference type="Gene3D" id="1.10.238.10">
    <property type="entry name" value="EF-hand"/>
    <property type="match status" value="1"/>
</dbReference>
<sequence length="263" mass="30171">MSYQFMTVGTLNQYLSLYEGRLKEPSCLPLALEDLCSGWSTDTFKQILVKISLNGKIAIPCVFNQYNELAVFSNKANTLQEIFKLFDTRALSRIDSLELISTIAMICSGPLDKKIENCFFAFGLNEDCTITKEEMQLFLDSLFRGTAKIALIKSDTFYPRNPNKRLASHEIARIVNSIFSGQNKLLSADEFCQWLLREQGPLNKFFNLFVRRFQQCQEANRELNIARLRIIPFIKTIIYSDILQKANVQLGFEETKQAAKTKK</sequence>
<keyword evidence="6" id="KW-1185">Reference proteome</keyword>
<dbReference type="PANTHER" id="PTHR23055:SF178">
    <property type="entry name" value="NEUROCALCIN HOMOLOG"/>
    <property type="match status" value="1"/>
</dbReference>
<protein>
    <submittedName>
        <fullName evidence="5">Uncharacterized protein</fullName>
    </submittedName>
</protein>
<dbReference type="InterPro" id="IPR011992">
    <property type="entry name" value="EF-hand-dom_pair"/>
</dbReference>
<comment type="similarity">
    <text evidence="1">Belongs to the recoverin family.</text>
</comment>
<keyword evidence="3" id="KW-0677">Repeat</keyword>
<dbReference type="AlphaFoldDB" id="A0AAU9KEC2"/>
<evidence type="ECO:0000256" key="1">
    <source>
        <dbReference type="ARBA" id="ARBA00006049"/>
    </source>
</evidence>
<dbReference type="EMBL" id="CAJZBQ010000062">
    <property type="protein sequence ID" value="CAG9335655.1"/>
    <property type="molecule type" value="Genomic_DNA"/>
</dbReference>
<dbReference type="GO" id="GO:0005509">
    <property type="term" value="F:calcium ion binding"/>
    <property type="evidence" value="ECO:0007669"/>
    <property type="project" value="InterPro"/>
</dbReference>
<organism evidence="5 6">
    <name type="scientific">Blepharisma stoltei</name>
    <dbReference type="NCBI Taxonomy" id="1481888"/>
    <lineage>
        <taxon>Eukaryota</taxon>
        <taxon>Sar</taxon>
        <taxon>Alveolata</taxon>
        <taxon>Ciliophora</taxon>
        <taxon>Postciliodesmatophora</taxon>
        <taxon>Heterotrichea</taxon>
        <taxon>Heterotrichida</taxon>
        <taxon>Blepharismidae</taxon>
        <taxon>Blepharisma</taxon>
    </lineage>
</organism>
<reference evidence="5" key="1">
    <citation type="submission" date="2021-09" db="EMBL/GenBank/DDBJ databases">
        <authorList>
            <consortium name="AG Swart"/>
            <person name="Singh M."/>
            <person name="Singh A."/>
            <person name="Seah K."/>
            <person name="Emmerich C."/>
        </authorList>
    </citation>
    <scope>NUCLEOTIDE SEQUENCE</scope>
    <source>
        <strain evidence="5">ATCC30299</strain>
    </source>
</reference>
<dbReference type="PANTHER" id="PTHR23055">
    <property type="entry name" value="CALCIUM BINDING PROTEINS"/>
    <property type="match status" value="1"/>
</dbReference>
<dbReference type="SUPFAM" id="SSF47473">
    <property type="entry name" value="EF-hand"/>
    <property type="match status" value="1"/>
</dbReference>
<comment type="caution">
    <text evidence="5">The sequence shown here is derived from an EMBL/GenBank/DDBJ whole genome shotgun (WGS) entry which is preliminary data.</text>
</comment>
<name>A0AAU9KEC2_9CILI</name>
<proteinExistence type="inferred from homology"/>
<evidence type="ECO:0000256" key="4">
    <source>
        <dbReference type="ARBA" id="ARBA00023288"/>
    </source>
</evidence>
<evidence type="ECO:0000256" key="3">
    <source>
        <dbReference type="ARBA" id="ARBA00022737"/>
    </source>
</evidence>
<evidence type="ECO:0000313" key="6">
    <source>
        <dbReference type="Proteomes" id="UP001162131"/>
    </source>
</evidence>
<gene>
    <name evidence="5" type="ORF">BSTOLATCC_MIC64120</name>
</gene>
<evidence type="ECO:0000313" key="5">
    <source>
        <dbReference type="EMBL" id="CAG9335655.1"/>
    </source>
</evidence>
<keyword evidence="4" id="KW-0449">Lipoprotein</keyword>
<accession>A0AAU9KEC2</accession>
<dbReference type="InterPro" id="IPR028846">
    <property type="entry name" value="Recoverin"/>
</dbReference>
<dbReference type="Proteomes" id="UP001162131">
    <property type="component" value="Unassembled WGS sequence"/>
</dbReference>